<gene>
    <name evidence="2" type="ORF">OGATHE_004023</name>
</gene>
<organism evidence="2 3">
    <name type="scientific">Ogataea polymorpha</name>
    <dbReference type="NCBI Taxonomy" id="460523"/>
    <lineage>
        <taxon>Eukaryota</taxon>
        <taxon>Fungi</taxon>
        <taxon>Dikarya</taxon>
        <taxon>Ascomycota</taxon>
        <taxon>Saccharomycotina</taxon>
        <taxon>Pichiomycetes</taxon>
        <taxon>Pichiales</taxon>
        <taxon>Pichiaceae</taxon>
        <taxon>Ogataea</taxon>
    </lineage>
</organism>
<evidence type="ECO:0000256" key="1">
    <source>
        <dbReference type="SAM" id="MobiDB-lite"/>
    </source>
</evidence>
<sequence>MSRASGLGGAGLGAGLAFASDESLARASGVSDGFFDTGAAAELDIEPNESSSSAPTLASSERSLDLVAIFVGLVPNLNNLFLKNDGDDGTLSCFSSFSMYVFDTTSPLSCLSRIFIDAQLELLPPLFQILEPKLVLRALLRSKSMAASCDESATEPLDLILRWLPSDPKNLEESRTPGDVGIPRSRPLAKSWSSDPIRGPEMLRSGRKSKFDMCDGGGDSDDCGWSKRLNNMSLWPPAGAFHTFGLVDTTGSGLSVLYDIVVFILLIAVDKMLLIDPSL</sequence>
<evidence type="ECO:0000313" key="2">
    <source>
        <dbReference type="EMBL" id="KAH3665208.1"/>
    </source>
</evidence>
<reference evidence="2" key="1">
    <citation type="journal article" date="2021" name="Open Biol.">
        <title>Shared evolutionary footprints suggest mitochondrial oxidative damage underlies multiple complex I losses in fungi.</title>
        <authorList>
            <person name="Schikora-Tamarit M.A."/>
            <person name="Marcet-Houben M."/>
            <person name="Nosek J."/>
            <person name="Gabaldon T."/>
        </authorList>
    </citation>
    <scope>NUCLEOTIDE SEQUENCE</scope>
    <source>
        <strain evidence="2">NCAIM Y.01608</strain>
    </source>
</reference>
<accession>A0A9P8T3S6</accession>
<protein>
    <submittedName>
        <fullName evidence="2">Uncharacterized protein</fullName>
    </submittedName>
</protein>
<reference evidence="2" key="2">
    <citation type="submission" date="2021-01" db="EMBL/GenBank/DDBJ databases">
        <authorList>
            <person name="Schikora-Tamarit M.A."/>
        </authorList>
    </citation>
    <scope>NUCLEOTIDE SEQUENCE</scope>
    <source>
        <strain evidence="2">NCAIM Y.01608</strain>
    </source>
</reference>
<dbReference type="EMBL" id="JAEUBD010001178">
    <property type="protein sequence ID" value="KAH3665208.1"/>
    <property type="molecule type" value="Genomic_DNA"/>
</dbReference>
<keyword evidence="3" id="KW-1185">Reference proteome</keyword>
<evidence type="ECO:0000313" key="3">
    <source>
        <dbReference type="Proteomes" id="UP000788993"/>
    </source>
</evidence>
<name>A0A9P8T3S6_9ASCO</name>
<dbReference type="Proteomes" id="UP000788993">
    <property type="component" value="Unassembled WGS sequence"/>
</dbReference>
<dbReference type="AlphaFoldDB" id="A0A9P8T3S6"/>
<proteinExistence type="predicted"/>
<comment type="caution">
    <text evidence="2">The sequence shown here is derived from an EMBL/GenBank/DDBJ whole genome shotgun (WGS) entry which is preliminary data.</text>
</comment>
<feature type="region of interest" description="Disordered" evidence="1">
    <location>
        <begin position="171"/>
        <end position="191"/>
    </location>
</feature>